<dbReference type="Proteomes" id="UP000000238">
    <property type="component" value="Chromosome"/>
</dbReference>
<dbReference type="HOGENOM" id="CLU_3062119_0_0_6"/>
<gene>
    <name evidence="2" type="ordered locus">HCH_01150</name>
</gene>
<evidence type="ECO:0000256" key="1">
    <source>
        <dbReference type="SAM" id="Phobius"/>
    </source>
</evidence>
<name>Q2SMU7_HAHCH</name>
<protein>
    <submittedName>
        <fullName evidence="2">Uncharacterized protein</fullName>
    </submittedName>
</protein>
<accession>Q2SMU7</accession>
<evidence type="ECO:0000313" key="2">
    <source>
        <dbReference type="EMBL" id="ABC28027.1"/>
    </source>
</evidence>
<dbReference type="KEGG" id="hch:HCH_01150"/>
<organism evidence="2 3">
    <name type="scientific">Hahella chejuensis (strain KCTC 2396)</name>
    <dbReference type="NCBI Taxonomy" id="349521"/>
    <lineage>
        <taxon>Bacteria</taxon>
        <taxon>Pseudomonadati</taxon>
        <taxon>Pseudomonadota</taxon>
        <taxon>Gammaproteobacteria</taxon>
        <taxon>Oceanospirillales</taxon>
        <taxon>Hahellaceae</taxon>
        <taxon>Hahella</taxon>
    </lineage>
</organism>
<keyword evidence="1" id="KW-1133">Transmembrane helix</keyword>
<dbReference type="EMBL" id="CP000155">
    <property type="protein sequence ID" value="ABC28027.1"/>
    <property type="molecule type" value="Genomic_DNA"/>
</dbReference>
<keyword evidence="1" id="KW-0472">Membrane</keyword>
<proteinExistence type="predicted"/>
<keyword evidence="1" id="KW-0812">Transmembrane</keyword>
<keyword evidence="3" id="KW-1185">Reference proteome</keyword>
<dbReference type="AlphaFoldDB" id="Q2SMU7"/>
<sequence>MMLKKLLFLVGCVLAIVVAWWAFKLIGKLVFFAVLAIGAYLLWTKVIKPSSDG</sequence>
<feature type="transmembrane region" description="Helical" evidence="1">
    <location>
        <begin position="29"/>
        <end position="47"/>
    </location>
</feature>
<reference evidence="2 3" key="1">
    <citation type="journal article" date="2005" name="Nucleic Acids Res.">
        <title>Genomic blueprint of Hahella chejuensis, a marine microbe producing an algicidal agent.</title>
        <authorList>
            <person name="Jeong H."/>
            <person name="Yim J.H."/>
            <person name="Lee C."/>
            <person name="Choi S.-H."/>
            <person name="Park Y.K."/>
            <person name="Yoon S.H."/>
            <person name="Hur C.-G."/>
            <person name="Kang H.-Y."/>
            <person name="Kim D."/>
            <person name="Lee H.H."/>
            <person name="Park K.H."/>
            <person name="Park S.-H."/>
            <person name="Park H.-S."/>
            <person name="Lee H.K."/>
            <person name="Oh T.K."/>
            <person name="Kim J.F."/>
        </authorList>
    </citation>
    <scope>NUCLEOTIDE SEQUENCE [LARGE SCALE GENOMIC DNA]</scope>
    <source>
        <strain evidence="2 3">KCTC 2396</strain>
    </source>
</reference>
<evidence type="ECO:0000313" key="3">
    <source>
        <dbReference type="Proteomes" id="UP000000238"/>
    </source>
</evidence>